<protein>
    <recommendedName>
        <fullName evidence="2">Potassium channel tetramerisation-type BTB domain-containing protein</fullName>
    </recommendedName>
</protein>
<feature type="domain" description="Potassium channel tetramerisation-type BTB" evidence="2">
    <location>
        <begin position="52"/>
        <end position="88"/>
    </location>
</feature>
<reference evidence="3 4" key="1">
    <citation type="submission" date="2014-11" db="EMBL/GenBank/DDBJ databases">
        <authorList>
            <person name="Zhu J."/>
            <person name="Qi W."/>
            <person name="Song R."/>
        </authorList>
    </citation>
    <scope>NUCLEOTIDE SEQUENCE [LARGE SCALE GENOMIC DNA]</scope>
</reference>
<dbReference type="EMBL" id="CDMY01000562">
    <property type="protein sequence ID" value="CEM22998.1"/>
    <property type="molecule type" value="Genomic_DNA"/>
</dbReference>
<dbReference type="InterPro" id="IPR011333">
    <property type="entry name" value="SKP1/BTB/POZ_sf"/>
</dbReference>
<dbReference type="Gene3D" id="3.30.710.10">
    <property type="entry name" value="Potassium Channel Kv1.1, Chain A"/>
    <property type="match status" value="1"/>
</dbReference>
<evidence type="ECO:0000256" key="1">
    <source>
        <dbReference type="SAM" id="SignalP"/>
    </source>
</evidence>
<organism evidence="3 4">
    <name type="scientific">Vitrella brassicaformis (strain CCMP3155)</name>
    <dbReference type="NCBI Taxonomy" id="1169540"/>
    <lineage>
        <taxon>Eukaryota</taxon>
        <taxon>Sar</taxon>
        <taxon>Alveolata</taxon>
        <taxon>Colpodellida</taxon>
        <taxon>Vitrellaceae</taxon>
        <taxon>Vitrella</taxon>
    </lineage>
</organism>
<feature type="signal peptide" evidence="1">
    <location>
        <begin position="1"/>
        <end position="21"/>
    </location>
</feature>
<name>A0A0G4G4P7_VITBC</name>
<dbReference type="GO" id="GO:0051260">
    <property type="term" value="P:protein homooligomerization"/>
    <property type="evidence" value="ECO:0007669"/>
    <property type="project" value="InterPro"/>
</dbReference>
<dbReference type="InParanoid" id="A0A0G4G4P7"/>
<sequence>MLEDSSAIALLLFFAASPVRTLWPNCCGPFGPSIVLLATLRVCVRVAMTTPIRLDVGGQTVHVTWTTIERHPQTLLGQLVANENTAEYQCIQQDLSMFIPICAGLPPPRPAHLCGGIGQQEGCAA</sequence>
<keyword evidence="1" id="KW-0732">Signal</keyword>
<proteinExistence type="predicted"/>
<keyword evidence="4" id="KW-1185">Reference proteome</keyword>
<accession>A0A0G4G4P7</accession>
<evidence type="ECO:0000313" key="4">
    <source>
        <dbReference type="Proteomes" id="UP000041254"/>
    </source>
</evidence>
<dbReference type="InterPro" id="IPR003131">
    <property type="entry name" value="T1-type_BTB"/>
</dbReference>
<dbReference type="VEuPathDB" id="CryptoDB:Vbra_16933"/>
<gene>
    <name evidence="3" type="ORF">Vbra_16933</name>
</gene>
<dbReference type="AlphaFoldDB" id="A0A0G4G4P7"/>
<evidence type="ECO:0000313" key="3">
    <source>
        <dbReference type="EMBL" id="CEM22998.1"/>
    </source>
</evidence>
<evidence type="ECO:0000259" key="2">
    <source>
        <dbReference type="Pfam" id="PF02214"/>
    </source>
</evidence>
<dbReference type="Proteomes" id="UP000041254">
    <property type="component" value="Unassembled WGS sequence"/>
</dbReference>
<feature type="chain" id="PRO_5005189488" description="Potassium channel tetramerisation-type BTB domain-containing protein" evidence="1">
    <location>
        <begin position="22"/>
        <end position="125"/>
    </location>
</feature>
<dbReference type="Pfam" id="PF02214">
    <property type="entry name" value="BTB_2"/>
    <property type="match status" value="1"/>
</dbReference>